<feature type="compositionally biased region" description="Basic and acidic residues" evidence="1">
    <location>
        <begin position="333"/>
        <end position="359"/>
    </location>
</feature>
<dbReference type="AlphaFoldDB" id="A0A317EAM1"/>
<dbReference type="PRINTS" id="PR01217">
    <property type="entry name" value="PRICHEXTENSN"/>
</dbReference>
<evidence type="ECO:0000313" key="3">
    <source>
        <dbReference type="EMBL" id="PWR23731.1"/>
    </source>
</evidence>
<dbReference type="RefSeq" id="WP_109919761.1">
    <property type="nucleotide sequence ID" value="NZ_QGLF01000001.1"/>
</dbReference>
<keyword evidence="2" id="KW-0812">Transmembrane</keyword>
<keyword evidence="2" id="KW-0472">Membrane</keyword>
<proteinExistence type="predicted"/>
<comment type="caution">
    <text evidence="3">The sequence shown here is derived from an EMBL/GenBank/DDBJ whole genome shotgun (WGS) entry which is preliminary data.</text>
</comment>
<feature type="region of interest" description="Disordered" evidence="1">
    <location>
        <begin position="478"/>
        <end position="504"/>
    </location>
</feature>
<dbReference type="OrthoDB" id="7285465at2"/>
<feature type="transmembrane region" description="Helical" evidence="2">
    <location>
        <begin position="200"/>
        <end position="223"/>
    </location>
</feature>
<organism evidence="3 4">
    <name type="scientific">Zavarzinia compransoris</name>
    <dbReference type="NCBI Taxonomy" id="1264899"/>
    <lineage>
        <taxon>Bacteria</taxon>
        <taxon>Pseudomonadati</taxon>
        <taxon>Pseudomonadota</taxon>
        <taxon>Alphaproteobacteria</taxon>
        <taxon>Rhodospirillales</taxon>
        <taxon>Zavarziniaceae</taxon>
        <taxon>Zavarzinia</taxon>
    </lineage>
</organism>
<dbReference type="EMBL" id="QGLF01000001">
    <property type="protein sequence ID" value="PWR23731.1"/>
    <property type="molecule type" value="Genomic_DNA"/>
</dbReference>
<evidence type="ECO:0000256" key="2">
    <source>
        <dbReference type="SAM" id="Phobius"/>
    </source>
</evidence>
<keyword evidence="2" id="KW-1133">Transmembrane helix</keyword>
<sequence>MTLVATTRIDRVQAIDIGGQAVNTAGAELAAHVEARFGATHARLFARPRVAGAFMEWHSEAVGPIARFVDLPPADREAVQKGLGQLVGGLRGEAARLSASTDEAESLLGARLGAALELPGLDRVYLVGDQPVLTDWGALALDPTGRGVPPPRGLLFSFSPVLAPPPPPPGSAAAAKAAAITPAALPAAAGAAVAVPASRWTWPVVATVAALLVLAAAAIGIYAEQRGWLSALVDPPPLVCEVPEGEIAVAGELSGLQDQERELRRRLSDIERQLAEKAAACRPPVPETPPPAPEPAPPEPAPTPPEPAPPAPVPPEPEPPVPPAPEPPPAEPPRPRAEAPPPREERANEDRRRVEERGGQRGRLEFILAWDNEADLDLVVTCPNGGRIVAGRPSGCAGGRLDLDANGTDNAGGQLIMLPDPVEHVVFTGNPPLGEFRVAVRMFPYHTQPRPRPGSAGYRLTVLYDGQVIAEKSGTITRAPGDTQPGGLDYLEQPVTSVKVPPPA</sequence>
<reference evidence="4" key="1">
    <citation type="submission" date="2018-05" db="EMBL/GenBank/DDBJ databases">
        <title>Zavarzinia sp. HR-AS.</title>
        <authorList>
            <person name="Lee Y."/>
            <person name="Jeon C.O."/>
        </authorList>
    </citation>
    <scope>NUCLEOTIDE SEQUENCE [LARGE SCALE GENOMIC DNA]</scope>
    <source>
        <strain evidence="4">DSM 1231</strain>
    </source>
</reference>
<evidence type="ECO:0000313" key="4">
    <source>
        <dbReference type="Proteomes" id="UP000246077"/>
    </source>
</evidence>
<accession>A0A317EAM1</accession>
<name>A0A317EAM1_9PROT</name>
<dbReference type="Proteomes" id="UP000246077">
    <property type="component" value="Unassembled WGS sequence"/>
</dbReference>
<keyword evidence="4" id="KW-1185">Reference proteome</keyword>
<feature type="region of interest" description="Disordered" evidence="1">
    <location>
        <begin position="276"/>
        <end position="359"/>
    </location>
</feature>
<evidence type="ECO:0000256" key="1">
    <source>
        <dbReference type="SAM" id="MobiDB-lite"/>
    </source>
</evidence>
<gene>
    <name evidence="3" type="ORF">DKG75_03975</name>
</gene>
<feature type="compositionally biased region" description="Pro residues" evidence="1">
    <location>
        <begin position="283"/>
        <end position="332"/>
    </location>
</feature>
<protein>
    <submittedName>
        <fullName evidence="3">Uncharacterized protein</fullName>
    </submittedName>
</protein>